<feature type="region of interest" description="Disordered" evidence="8">
    <location>
        <begin position="716"/>
        <end position="752"/>
    </location>
</feature>
<keyword evidence="4 9" id="KW-0812">Transmembrane</keyword>
<dbReference type="PANTHER" id="PTHR13533">
    <property type="entry name" value="N-ACETYLNEURAMINATE 9-O-ACETYLTRANSFERASE"/>
    <property type="match status" value="1"/>
</dbReference>
<dbReference type="GO" id="GO:0016740">
    <property type="term" value="F:transferase activity"/>
    <property type="evidence" value="ECO:0007669"/>
    <property type="project" value="UniProtKB-KW"/>
</dbReference>
<evidence type="ECO:0000313" key="11">
    <source>
        <dbReference type="Proteomes" id="UP000050795"/>
    </source>
</evidence>
<keyword evidence="5 9" id="KW-1133">Transmembrane helix</keyword>
<evidence type="ECO:0000256" key="5">
    <source>
        <dbReference type="ARBA" id="ARBA00022989"/>
    </source>
</evidence>
<feature type="transmembrane region" description="Helical" evidence="9">
    <location>
        <begin position="381"/>
        <end position="401"/>
    </location>
</feature>
<evidence type="ECO:0000256" key="4">
    <source>
        <dbReference type="ARBA" id="ARBA00022692"/>
    </source>
</evidence>
<feature type="domain" description="Cas1p 10 TM acyl transferase" evidence="10">
    <location>
        <begin position="478"/>
        <end position="708"/>
    </location>
</feature>
<dbReference type="GO" id="GO:0016020">
    <property type="term" value="C:membrane"/>
    <property type="evidence" value="ECO:0007669"/>
    <property type="project" value="UniProtKB-SubCell"/>
</dbReference>
<evidence type="ECO:0000256" key="1">
    <source>
        <dbReference type="ARBA" id="ARBA00004141"/>
    </source>
</evidence>
<feature type="transmembrane region" description="Helical" evidence="9">
    <location>
        <begin position="21"/>
        <end position="39"/>
    </location>
</feature>
<feature type="region of interest" description="Disordered" evidence="8">
    <location>
        <begin position="444"/>
        <end position="488"/>
    </location>
</feature>
<feature type="compositionally biased region" description="Basic and acidic residues" evidence="8">
    <location>
        <begin position="1262"/>
        <end position="1278"/>
    </location>
</feature>
<dbReference type="PANTHER" id="PTHR13533:SF1">
    <property type="entry name" value="N-ACETYLNEURAMINATE 9-O-ACETYLTRANSFERASE"/>
    <property type="match status" value="1"/>
</dbReference>
<feature type="compositionally biased region" description="Low complexity" evidence="8">
    <location>
        <begin position="856"/>
        <end position="873"/>
    </location>
</feature>
<reference evidence="12" key="2">
    <citation type="submission" date="2023-11" db="UniProtKB">
        <authorList>
            <consortium name="WormBaseParasite"/>
        </authorList>
    </citation>
    <scope>IDENTIFICATION</scope>
</reference>
<reference evidence="11" key="1">
    <citation type="submission" date="2022-06" db="EMBL/GenBank/DDBJ databases">
        <authorList>
            <person name="Berger JAMES D."/>
            <person name="Berger JAMES D."/>
        </authorList>
    </citation>
    <scope>NUCLEOTIDE SEQUENCE [LARGE SCALE GENOMIC DNA]</scope>
</reference>
<evidence type="ECO:0000256" key="8">
    <source>
        <dbReference type="SAM" id="MobiDB-lite"/>
    </source>
</evidence>
<feature type="transmembrane region" description="Helical" evidence="9">
    <location>
        <begin position="676"/>
        <end position="698"/>
    </location>
</feature>
<sequence>MSPARAASAIKEVINFKNAKRTSFLLMIIVSIYHGFLMTKSGGNLCKSLLSDGRSGPSGEFRPYSCMIHTYLSRDSRKCFKRLAPWADVVRLYFVGDSRLKKLFKAFAYHINDETSRENITSETGTTENVQYVSGEVDLRFFYHEEITEDTLDLFKSWIGSANLSYVTEPNVKSNKANHVSTPTHLVISLGTKTIQRYNQSENGLLDYMNGIKRLANVLEELKFARSVWMLQDPVAESLLSKELKIITNDLIDKYNEVASTAMKSVTGVEIWSSNRLIALKVGFPTINWNCRQLQTLSTSINHLDKINTVTSSLEYKDSTSSTNVCMDMPILSDGYHVSDKAMKENVQILLNLYCNNQMKFSDGTCCRGSEPITPVQEKCFIFYAICVLSTFLCFLYSQFFSRGKPWIQWKNFRRTIISVFYKRKNETTQPYIPVENNSLNTTGCHDNHGDNGHDMNNNNNNNNTNNNSGNNSNKDVDNNDNDDSNDKHKENTDSFFIEFYELTSALSKFGAIMVYFFICDRTILFMKANKGYTNMSFLLPIIYCFVLGLFFSGPTKRTKVNHLDITREWKGWMQLYLLIYHFTDSYRVTPIFMSARLVVSSYLFLSGYGHFSYFWRQSVPQISWLKLLNYHRCSREFCTAWKALWQILHRYLIVIYRFNFFVFGLCLIMNRGYLAYYFIPLVSFWFTVVLIVCVIFPRVSGQQISGNYKMHEADSSTPNNDITNNINNNNNSNNNNNIDNNSNRSDTMNTNSTTITLTSVSSTITTADNYMNNKCDDALTNIDNNRNYYYYNNSNNHTNDNHYYSSFHQYLPPVNHNQYLPNQFTESDDEVYFSKSSEKSSLLLLKPALVPPPSTSSSSPSSSVSSTSSTPPQNLRSTVAKNKIHCLPYSSPSTTTLRSSINYKGHQKALSLGTGFDLCQNYTNVVNANAYTGATSASSDNYHDPYNNNNNMPTSDRIGLLSHNDEISKRSVGHRLHRSMVKSRGRHGPPLTEDLMRKFQCIVIPLKKQTKHMHKKHIMLMNQKLRQPIESSKSWILYYLHSKLCIHCSRIRLVYLIMIIKFIILLCFIEVLYRSRECFNWLFFSGPQKYLFQYNHEQTTNTQNAVQHEEIVDNQQTWFYRWSMDRYSAIYGMIFAFVCESLRQIGVLKDGEEDYANSSIILPLHRNSCSSNSSRSSIGSNDNNNNNSSMHSNTNNTERGYVQKWETGNNSIYYNTTPPPTTTTDNYNKSSYCTRSNSLFNSQYTNHIKQEQSQQQSQQRRQTEEGEKGSRESRNTRQVDFNNSSVTSTTAATITVNNNNNNNGKYQMKNSCSLCEFLCKCFSSLGLTILGIFGLLFALIYVFACSNRETCLHIHAYVCLIPIISYILVRNSFSSFRRTYSIFFAWIGDMSLELFIAQYHIWLSADAYGILVLLPGFPLINLSVTSFIFICICHEVHTLTRRLQNYVIPNSPLKLIRNVLIFTLVFHLITNSTSQMLQWDFL</sequence>
<feature type="compositionally biased region" description="Low complexity" evidence="8">
    <location>
        <begin position="1252"/>
        <end position="1261"/>
    </location>
</feature>
<dbReference type="GO" id="GO:0005794">
    <property type="term" value="C:Golgi apparatus"/>
    <property type="evidence" value="ECO:0007669"/>
    <property type="project" value="UniProtKB-ARBA"/>
</dbReference>
<protein>
    <recommendedName>
        <fullName evidence="10">Cas1p 10 TM acyl transferase domain-containing protein</fullName>
    </recommendedName>
</protein>
<keyword evidence="6 9" id="KW-0472">Membrane</keyword>
<feature type="transmembrane region" description="Helical" evidence="9">
    <location>
        <begin position="1054"/>
        <end position="1074"/>
    </location>
</feature>
<dbReference type="InterPro" id="IPR012419">
    <property type="entry name" value="Cas1_AcylTrans_dom"/>
</dbReference>
<feature type="transmembrane region" description="Helical" evidence="9">
    <location>
        <begin position="1382"/>
        <end position="1402"/>
    </location>
</feature>
<feature type="domain" description="Cas1p 10 TM acyl transferase" evidence="10">
    <location>
        <begin position="1325"/>
        <end position="1460"/>
    </location>
</feature>
<accession>A0AA85JNN6</accession>
<feature type="region of interest" description="Disordered" evidence="8">
    <location>
        <begin position="1249"/>
        <end position="1287"/>
    </location>
</feature>
<feature type="region of interest" description="Disordered" evidence="8">
    <location>
        <begin position="1169"/>
        <end position="1197"/>
    </location>
</feature>
<evidence type="ECO:0000259" key="10">
    <source>
        <dbReference type="Pfam" id="PF07779"/>
    </source>
</evidence>
<evidence type="ECO:0000256" key="2">
    <source>
        <dbReference type="ARBA" id="ARBA00010666"/>
    </source>
</evidence>
<keyword evidence="3" id="KW-0808">Transferase</keyword>
<keyword evidence="7" id="KW-0325">Glycoprotein</keyword>
<feature type="region of interest" description="Disordered" evidence="8">
    <location>
        <begin position="849"/>
        <end position="876"/>
    </location>
</feature>
<feature type="transmembrane region" description="Helical" evidence="9">
    <location>
        <begin position="1408"/>
        <end position="1435"/>
    </location>
</feature>
<feature type="compositionally biased region" description="Low complexity" evidence="8">
    <location>
        <begin position="720"/>
        <end position="752"/>
    </location>
</feature>
<comment type="similarity">
    <text evidence="2">Belongs to the PC-esterase family. CASD1 subfamily.</text>
</comment>
<dbReference type="WBParaSite" id="TREG1_37000.1">
    <property type="protein sequence ID" value="TREG1_37000.1"/>
    <property type="gene ID" value="TREG1_37000"/>
</dbReference>
<dbReference type="GO" id="GO:0005975">
    <property type="term" value="P:carbohydrate metabolic process"/>
    <property type="evidence" value="ECO:0007669"/>
    <property type="project" value="UniProtKB-ARBA"/>
</dbReference>
<feature type="transmembrane region" description="Helical" evidence="9">
    <location>
        <begin position="1318"/>
        <end position="1345"/>
    </location>
</feature>
<feature type="transmembrane region" description="Helical" evidence="9">
    <location>
        <begin position="1351"/>
        <end position="1370"/>
    </location>
</feature>
<feature type="transmembrane region" description="Helical" evidence="9">
    <location>
        <begin position="1456"/>
        <end position="1474"/>
    </location>
</feature>
<dbReference type="Proteomes" id="UP000050795">
    <property type="component" value="Unassembled WGS sequence"/>
</dbReference>
<name>A0AA85JNN6_TRIRE</name>
<feature type="transmembrane region" description="Helical" evidence="9">
    <location>
        <begin position="533"/>
        <end position="552"/>
    </location>
</feature>
<organism evidence="11 12">
    <name type="scientific">Trichobilharzia regenti</name>
    <name type="common">Nasal bird schistosome</name>
    <dbReference type="NCBI Taxonomy" id="157069"/>
    <lineage>
        <taxon>Eukaryota</taxon>
        <taxon>Metazoa</taxon>
        <taxon>Spiralia</taxon>
        <taxon>Lophotrochozoa</taxon>
        <taxon>Platyhelminthes</taxon>
        <taxon>Trematoda</taxon>
        <taxon>Digenea</taxon>
        <taxon>Strigeidida</taxon>
        <taxon>Schistosomatoidea</taxon>
        <taxon>Schistosomatidae</taxon>
        <taxon>Trichobilharzia</taxon>
    </lineage>
</organism>
<keyword evidence="11" id="KW-1185">Reference proteome</keyword>
<comment type="subcellular location">
    <subcellularLocation>
        <location evidence="1">Membrane</location>
        <topology evidence="1">Multi-pass membrane protein</topology>
    </subcellularLocation>
</comment>
<dbReference type="Pfam" id="PF07779">
    <property type="entry name" value="Cas1_AcylT"/>
    <property type="match status" value="3"/>
</dbReference>
<proteinExistence type="inferred from homology"/>
<evidence type="ECO:0000256" key="3">
    <source>
        <dbReference type="ARBA" id="ARBA00022679"/>
    </source>
</evidence>
<evidence type="ECO:0000256" key="6">
    <source>
        <dbReference type="ARBA" id="ARBA00023136"/>
    </source>
</evidence>
<evidence type="ECO:0000256" key="7">
    <source>
        <dbReference type="ARBA" id="ARBA00023180"/>
    </source>
</evidence>
<feature type="transmembrane region" description="Helical" evidence="9">
    <location>
        <begin position="598"/>
        <end position="616"/>
    </location>
</feature>
<evidence type="ECO:0000313" key="12">
    <source>
        <dbReference type="WBParaSite" id="TREG1_37000.1"/>
    </source>
</evidence>
<feature type="transmembrane region" description="Helical" evidence="9">
    <location>
        <begin position="652"/>
        <end position="669"/>
    </location>
</feature>
<evidence type="ECO:0000256" key="9">
    <source>
        <dbReference type="SAM" id="Phobius"/>
    </source>
</evidence>
<feature type="compositionally biased region" description="Low complexity" evidence="8">
    <location>
        <begin position="455"/>
        <end position="474"/>
    </location>
</feature>
<feature type="domain" description="Cas1p 10 TM acyl transferase" evidence="10">
    <location>
        <begin position="1053"/>
        <end position="1157"/>
    </location>
</feature>